<keyword evidence="2" id="KW-0680">Restriction system</keyword>
<evidence type="ECO:0000256" key="2">
    <source>
        <dbReference type="ARBA" id="ARBA00022747"/>
    </source>
</evidence>
<proteinExistence type="inferred from homology"/>
<comment type="similarity">
    <text evidence="1">Belongs to the type-I restriction system S methylase family.</text>
</comment>
<dbReference type="SUPFAM" id="SSF116734">
    <property type="entry name" value="DNA methylase specificity domain"/>
    <property type="match status" value="1"/>
</dbReference>
<evidence type="ECO:0000313" key="5">
    <source>
        <dbReference type="EMBL" id="MBB3047429.1"/>
    </source>
</evidence>
<protein>
    <submittedName>
        <fullName evidence="5">Restriction endonuclease S subunit</fullName>
    </submittedName>
</protein>
<dbReference type="Proteomes" id="UP000537130">
    <property type="component" value="Unassembled WGS sequence"/>
</dbReference>
<evidence type="ECO:0000313" key="6">
    <source>
        <dbReference type="Proteomes" id="UP000537130"/>
    </source>
</evidence>
<dbReference type="InterPro" id="IPR044946">
    <property type="entry name" value="Restrct_endonuc_typeI_TRD_sf"/>
</dbReference>
<keyword evidence="5" id="KW-0378">Hydrolase</keyword>
<evidence type="ECO:0000256" key="3">
    <source>
        <dbReference type="ARBA" id="ARBA00023125"/>
    </source>
</evidence>
<dbReference type="Pfam" id="PF01420">
    <property type="entry name" value="Methylase_S"/>
    <property type="match status" value="1"/>
</dbReference>
<feature type="domain" description="Type I restriction modification DNA specificity" evidence="4">
    <location>
        <begin position="3"/>
        <end position="158"/>
    </location>
</feature>
<organism evidence="5 6">
    <name type="scientific">Litorivivens lipolytica</name>
    <dbReference type="NCBI Taxonomy" id="1524264"/>
    <lineage>
        <taxon>Bacteria</taxon>
        <taxon>Pseudomonadati</taxon>
        <taxon>Pseudomonadota</taxon>
        <taxon>Gammaproteobacteria</taxon>
        <taxon>Litorivivens</taxon>
    </lineage>
</organism>
<keyword evidence="5" id="KW-0255">Endonuclease</keyword>
<dbReference type="CDD" id="cd16961">
    <property type="entry name" value="RMtype1_S_TRD-CR_like"/>
    <property type="match status" value="1"/>
</dbReference>
<dbReference type="InterPro" id="IPR052021">
    <property type="entry name" value="Type-I_RS_S_subunit"/>
</dbReference>
<dbReference type="PANTHER" id="PTHR30408">
    <property type="entry name" value="TYPE-1 RESTRICTION ENZYME ECOKI SPECIFICITY PROTEIN"/>
    <property type="match status" value="1"/>
</dbReference>
<dbReference type="PANTHER" id="PTHR30408:SF12">
    <property type="entry name" value="TYPE I RESTRICTION ENZYME MJAVIII SPECIFICITY SUBUNIT"/>
    <property type="match status" value="1"/>
</dbReference>
<dbReference type="GO" id="GO:0003677">
    <property type="term" value="F:DNA binding"/>
    <property type="evidence" value="ECO:0007669"/>
    <property type="project" value="UniProtKB-KW"/>
</dbReference>
<dbReference type="EMBL" id="JACHWY010000001">
    <property type="protein sequence ID" value="MBB3047429.1"/>
    <property type="molecule type" value="Genomic_DNA"/>
</dbReference>
<dbReference type="Gene3D" id="3.90.220.20">
    <property type="entry name" value="DNA methylase specificity domains"/>
    <property type="match status" value="1"/>
</dbReference>
<reference evidence="5 6" key="1">
    <citation type="submission" date="2020-08" db="EMBL/GenBank/DDBJ databases">
        <title>Genomic Encyclopedia of Type Strains, Phase III (KMG-III): the genomes of soil and plant-associated and newly described type strains.</title>
        <authorList>
            <person name="Whitman W."/>
        </authorList>
    </citation>
    <scope>NUCLEOTIDE SEQUENCE [LARGE SCALE GENOMIC DNA]</scope>
    <source>
        <strain evidence="5 6">CECT 8654</strain>
    </source>
</reference>
<sequence length="193" mass="21702">MPKLCDVADIYSGYAVQARVDHDPEGNVIIVRGADVSRRNEVDWSEAVRIRVPEKKNRRLLQAGDVLIKAIGMTNTAVLVSTVPQEIGAVPHQHFLHIRLKDSAWDPAFLTIFLNSEQVQVDLRSKASGATQAVLRRGVLEEFELPSLAIEEQRKWIEEWETYLGRVEKLEQELSAVRSEFSSSLADLGVISR</sequence>
<gene>
    <name evidence="5" type="ORF">FHR99_001665</name>
</gene>
<dbReference type="GO" id="GO:0009307">
    <property type="term" value="P:DNA restriction-modification system"/>
    <property type="evidence" value="ECO:0007669"/>
    <property type="project" value="UniProtKB-KW"/>
</dbReference>
<keyword evidence="5" id="KW-0540">Nuclease</keyword>
<evidence type="ECO:0000256" key="1">
    <source>
        <dbReference type="ARBA" id="ARBA00010923"/>
    </source>
</evidence>
<dbReference type="InterPro" id="IPR000055">
    <property type="entry name" value="Restrct_endonuc_typeI_TRD"/>
</dbReference>
<accession>A0A7W4W5V1</accession>
<comment type="caution">
    <text evidence="5">The sequence shown here is derived from an EMBL/GenBank/DDBJ whole genome shotgun (WGS) entry which is preliminary data.</text>
</comment>
<dbReference type="GO" id="GO:0004519">
    <property type="term" value="F:endonuclease activity"/>
    <property type="evidence" value="ECO:0007669"/>
    <property type="project" value="UniProtKB-KW"/>
</dbReference>
<keyword evidence="3" id="KW-0238">DNA-binding</keyword>
<dbReference type="RefSeq" id="WP_183410051.1">
    <property type="nucleotide sequence ID" value="NZ_JACHWY010000001.1"/>
</dbReference>
<keyword evidence="6" id="KW-1185">Reference proteome</keyword>
<name>A0A7W4W5V1_9GAMM</name>
<evidence type="ECO:0000259" key="4">
    <source>
        <dbReference type="Pfam" id="PF01420"/>
    </source>
</evidence>
<dbReference type="AlphaFoldDB" id="A0A7W4W5V1"/>